<sequence>MREYHAAHHMQAVSIGARFAIAPNESAMNSTTVPARPWAVHPFHAAALGGVWPLFLGALLSDYAYWSSYQIQWSNFASWLLVGAMVLTTIALVCAIVALVRGSRNLIYIIAFIATWIVGFFDALHHARDAWAVMPAALALSAIATLFALVATWAGLSGLRVGGAR</sequence>
<protein>
    <submittedName>
        <fullName evidence="2">Membrane protein</fullName>
    </submittedName>
</protein>
<feature type="transmembrane region" description="Helical" evidence="1">
    <location>
        <begin position="77"/>
        <end position="100"/>
    </location>
</feature>
<comment type="caution">
    <text evidence="2">The sequence shown here is derived from an EMBL/GenBank/DDBJ whole genome shotgun (WGS) entry which is preliminary data.</text>
</comment>
<reference evidence="2 3" key="1">
    <citation type="submission" date="2020-08" db="EMBL/GenBank/DDBJ databases">
        <title>Studying the diversity of plant-associated saprophytic bacteria and their role in host health and plant-pathogen interactions.</title>
        <authorList>
            <person name="Potnis N."/>
        </authorList>
    </citation>
    <scope>NUCLEOTIDE SEQUENCE [LARGE SCALE GENOMIC DNA]</scope>
    <source>
        <strain evidence="2 3">CFBP 7922</strain>
    </source>
</reference>
<feature type="transmembrane region" description="Helical" evidence="1">
    <location>
        <begin position="136"/>
        <end position="156"/>
    </location>
</feature>
<feature type="transmembrane region" description="Helical" evidence="1">
    <location>
        <begin position="106"/>
        <end position="124"/>
    </location>
</feature>
<gene>
    <name evidence="2" type="ORF">FHY32_002973</name>
</gene>
<dbReference type="InterPro" id="IPR016923">
    <property type="entry name" value="UCP029509"/>
</dbReference>
<keyword evidence="1" id="KW-1133">Transmembrane helix</keyword>
<accession>A0AAW3U867</accession>
<dbReference type="EMBL" id="JACHNL010000006">
    <property type="protein sequence ID" value="MBB4724604.1"/>
    <property type="molecule type" value="Genomic_DNA"/>
</dbReference>
<keyword evidence="1" id="KW-0472">Membrane</keyword>
<evidence type="ECO:0000313" key="2">
    <source>
        <dbReference type="EMBL" id="MBB4724604.1"/>
    </source>
</evidence>
<evidence type="ECO:0000313" key="3">
    <source>
        <dbReference type="Proteomes" id="UP000576603"/>
    </source>
</evidence>
<dbReference type="AlphaFoldDB" id="A0AAW3U867"/>
<organism evidence="2 3">
    <name type="scientific">Xanthomonas euvesicatoria</name>
    <dbReference type="NCBI Taxonomy" id="456327"/>
    <lineage>
        <taxon>Bacteria</taxon>
        <taxon>Pseudomonadati</taxon>
        <taxon>Pseudomonadota</taxon>
        <taxon>Gammaproteobacteria</taxon>
        <taxon>Lysobacterales</taxon>
        <taxon>Lysobacteraceae</taxon>
        <taxon>Xanthomonas</taxon>
    </lineage>
</organism>
<feature type="transmembrane region" description="Helical" evidence="1">
    <location>
        <begin position="43"/>
        <end position="65"/>
    </location>
</feature>
<evidence type="ECO:0000256" key="1">
    <source>
        <dbReference type="SAM" id="Phobius"/>
    </source>
</evidence>
<name>A0AAW3U867_XANEU</name>
<dbReference type="Proteomes" id="UP000576603">
    <property type="component" value="Unassembled WGS sequence"/>
</dbReference>
<dbReference type="PIRSF" id="PIRSF029509">
    <property type="entry name" value="UCP029509"/>
    <property type="match status" value="1"/>
</dbReference>
<proteinExistence type="predicted"/>
<keyword evidence="1" id="KW-0812">Transmembrane</keyword>